<protein>
    <recommendedName>
        <fullName evidence="3">Protein kinase domain-containing protein</fullName>
    </recommendedName>
</protein>
<evidence type="ECO:0000256" key="1">
    <source>
        <dbReference type="ARBA" id="ARBA00022741"/>
    </source>
</evidence>
<dbReference type="EMBL" id="HBHX01060624">
    <property type="protein sequence ID" value="CAE0140879.1"/>
    <property type="molecule type" value="Transcribed_RNA"/>
</dbReference>
<dbReference type="Pfam" id="PF07714">
    <property type="entry name" value="PK_Tyr_Ser-Thr"/>
    <property type="match status" value="1"/>
</dbReference>
<name>A0A7S3BNL9_9EUKA</name>
<dbReference type="GO" id="GO:0005524">
    <property type="term" value="F:ATP binding"/>
    <property type="evidence" value="ECO:0007669"/>
    <property type="project" value="UniProtKB-KW"/>
</dbReference>
<dbReference type="InterPro" id="IPR001245">
    <property type="entry name" value="Ser-Thr/Tyr_kinase_cat_dom"/>
</dbReference>
<feature type="domain" description="Protein kinase" evidence="3">
    <location>
        <begin position="1"/>
        <end position="160"/>
    </location>
</feature>
<proteinExistence type="predicted"/>
<keyword evidence="1" id="KW-0547">Nucleotide-binding</keyword>
<dbReference type="SMART" id="SM00220">
    <property type="entry name" value="S_TKc"/>
    <property type="match status" value="1"/>
</dbReference>
<dbReference type="PROSITE" id="PS50011">
    <property type="entry name" value="PROTEIN_KINASE_DOM"/>
    <property type="match status" value="1"/>
</dbReference>
<dbReference type="PANTHER" id="PTHR44329:SF298">
    <property type="entry name" value="MIXED LINEAGE KINASE DOMAIN-LIKE PROTEIN"/>
    <property type="match status" value="1"/>
</dbReference>
<dbReference type="InterPro" id="IPR000719">
    <property type="entry name" value="Prot_kinase_dom"/>
</dbReference>
<dbReference type="InterPro" id="IPR051681">
    <property type="entry name" value="Ser/Thr_Kinases-Pseudokinases"/>
</dbReference>
<dbReference type="GO" id="GO:0004674">
    <property type="term" value="F:protein serine/threonine kinase activity"/>
    <property type="evidence" value="ECO:0007669"/>
    <property type="project" value="TreeGrafter"/>
</dbReference>
<evidence type="ECO:0000256" key="2">
    <source>
        <dbReference type="ARBA" id="ARBA00022840"/>
    </source>
</evidence>
<sequence length="168" mass="18652">MQQVALGIYYLHSCRPPVLHLDLKSANVLLDSYGVAKVCDFGLARLKMDDEDGPETTSMGSPLWSAPEVLKGGMVDEMADTFSYGMLCFEVLSRELPYKGVPAAQVVMGVATGLLPRPELPEEICSVYPPVLADVMRRCWQEDPPSRPVFDEILDMLERLADEEDVML</sequence>
<dbReference type="PROSITE" id="PS00108">
    <property type="entry name" value="PROTEIN_KINASE_ST"/>
    <property type="match status" value="1"/>
</dbReference>
<organism evidence="4">
    <name type="scientific">Haptolina ericina</name>
    <dbReference type="NCBI Taxonomy" id="156174"/>
    <lineage>
        <taxon>Eukaryota</taxon>
        <taxon>Haptista</taxon>
        <taxon>Haptophyta</taxon>
        <taxon>Prymnesiophyceae</taxon>
        <taxon>Prymnesiales</taxon>
        <taxon>Prymnesiaceae</taxon>
        <taxon>Haptolina</taxon>
    </lineage>
</organism>
<evidence type="ECO:0000313" key="4">
    <source>
        <dbReference type="EMBL" id="CAE0140879.1"/>
    </source>
</evidence>
<dbReference type="Gene3D" id="1.10.510.10">
    <property type="entry name" value="Transferase(Phosphotransferase) domain 1"/>
    <property type="match status" value="1"/>
</dbReference>
<gene>
    <name evidence="4" type="ORF">HERI1096_LOCUS33523</name>
</gene>
<dbReference type="InterPro" id="IPR011009">
    <property type="entry name" value="Kinase-like_dom_sf"/>
</dbReference>
<dbReference type="InterPro" id="IPR008271">
    <property type="entry name" value="Ser/Thr_kinase_AS"/>
</dbReference>
<reference evidence="4" key="1">
    <citation type="submission" date="2021-01" db="EMBL/GenBank/DDBJ databases">
        <authorList>
            <person name="Corre E."/>
            <person name="Pelletier E."/>
            <person name="Niang G."/>
            <person name="Scheremetjew M."/>
            <person name="Finn R."/>
            <person name="Kale V."/>
            <person name="Holt S."/>
            <person name="Cochrane G."/>
            <person name="Meng A."/>
            <person name="Brown T."/>
            <person name="Cohen L."/>
        </authorList>
    </citation>
    <scope>NUCLEOTIDE SEQUENCE</scope>
    <source>
        <strain evidence="4">CCMP281</strain>
    </source>
</reference>
<dbReference type="SUPFAM" id="SSF56112">
    <property type="entry name" value="Protein kinase-like (PK-like)"/>
    <property type="match status" value="1"/>
</dbReference>
<dbReference type="PANTHER" id="PTHR44329">
    <property type="entry name" value="SERINE/THREONINE-PROTEIN KINASE TNNI3K-RELATED"/>
    <property type="match status" value="1"/>
</dbReference>
<accession>A0A7S3BNL9</accession>
<dbReference type="AlphaFoldDB" id="A0A7S3BNL9"/>
<keyword evidence="2" id="KW-0067">ATP-binding</keyword>
<evidence type="ECO:0000259" key="3">
    <source>
        <dbReference type="PROSITE" id="PS50011"/>
    </source>
</evidence>